<evidence type="ECO:0000313" key="5">
    <source>
        <dbReference type="Proteomes" id="UP001203207"/>
    </source>
</evidence>
<dbReference type="InterPro" id="IPR058677">
    <property type="entry name" value="ORF4_N"/>
</dbReference>
<reference evidence="4" key="1">
    <citation type="journal article" date="2022" name="Syst. Appl. Microbiol.">
        <title>Natronocalculus amylovorans gen. nov., sp. nov., and Natranaeroarchaeum aerophilus sp. nov., dominant culturable amylolytic natronoarchaea from hypersaline soda lakes in southwestern Siberia.</title>
        <authorList>
            <person name="Sorokin D.Y."/>
            <person name="Elcheninov A.G."/>
            <person name="Khizhniak T.V."/>
            <person name="Koenen M."/>
            <person name="Bale N.J."/>
            <person name="Damste J.S.S."/>
            <person name="Kublanov I.V."/>
        </authorList>
    </citation>
    <scope>NUCLEOTIDE SEQUENCE</scope>
    <source>
        <strain evidence="4">AArc-St2</strain>
    </source>
</reference>
<dbReference type="AlphaFoldDB" id="A0AAE3FXI2"/>
<keyword evidence="2" id="KW-1133">Transmembrane helix</keyword>
<feature type="domain" description="Envelope protein N-terminal" evidence="3">
    <location>
        <begin position="74"/>
        <end position="368"/>
    </location>
</feature>
<keyword evidence="2" id="KW-0472">Membrane</keyword>
<feature type="transmembrane region" description="Helical" evidence="2">
    <location>
        <begin position="590"/>
        <end position="608"/>
    </location>
</feature>
<gene>
    <name evidence="4" type="ORF">AArcSt2_08710</name>
</gene>
<accession>A0AAE3FXI2</accession>
<evidence type="ECO:0000313" key="4">
    <source>
        <dbReference type="EMBL" id="MCL9817020.1"/>
    </source>
</evidence>
<feature type="region of interest" description="Disordered" evidence="1">
    <location>
        <begin position="530"/>
        <end position="550"/>
    </location>
</feature>
<evidence type="ECO:0000256" key="1">
    <source>
        <dbReference type="SAM" id="MobiDB-lite"/>
    </source>
</evidence>
<keyword evidence="2" id="KW-0812">Transmembrane</keyword>
<evidence type="ECO:0000259" key="3">
    <source>
        <dbReference type="Pfam" id="PF26255"/>
    </source>
</evidence>
<dbReference type="RefSeq" id="WP_250583978.1">
    <property type="nucleotide sequence ID" value="NZ_JAKRVX010000003.1"/>
</dbReference>
<comment type="caution">
    <text evidence="4">The sequence shown here is derived from an EMBL/GenBank/DDBJ whole genome shotgun (WGS) entry which is preliminary data.</text>
</comment>
<protein>
    <recommendedName>
        <fullName evidence="3">Envelope protein N-terminal domain-containing protein</fullName>
    </recommendedName>
</protein>
<dbReference type="EMBL" id="JAKRVX010000003">
    <property type="protein sequence ID" value="MCL9817020.1"/>
    <property type="molecule type" value="Genomic_DNA"/>
</dbReference>
<reference evidence="4" key="2">
    <citation type="submission" date="2022-02" db="EMBL/GenBank/DDBJ databases">
        <authorList>
            <person name="Elcheninov A.G."/>
            <person name="Sorokin D.Y."/>
            <person name="Kublanov I.V."/>
        </authorList>
    </citation>
    <scope>NUCLEOTIDE SEQUENCE</scope>
    <source>
        <strain evidence="4">AArc-St2</strain>
    </source>
</reference>
<feature type="region of interest" description="Disordered" evidence="1">
    <location>
        <begin position="246"/>
        <end position="271"/>
    </location>
</feature>
<proteinExistence type="predicted"/>
<dbReference type="PROSITE" id="PS51318">
    <property type="entry name" value="TAT"/>
    <property type="match status" value="1"/>
</dbReference>
<feature type="compositionally biased region" description="Polar residues" evidence="1">
    <location>
        <begin position="539"/>
        <end position="550"/>
    </location>
</feature>
<keyword evidence="5" id="KW-1185">Reference proteome</keyword>
<evidence type="ECO:0000256" key="2">
    <source>
        <dbReference type="SAM" id="Phobius"/>
    </source>
</evidence>
<dbReference type="Proteomes" id="UP001203207">
    <property type="component" value="Unassembled WGS sequence"/>
</dbReference>
<name>A0AAE3FXI2_9EURY</name>
<feature type="compositionally biased region" description="Basic and acidic residues" evidence="1">
    <location>
        <begin position="247"/>
        <end position="262"/>
    </location>
</feature>
<dbReference type="InterPro" id="IPR006311">
    <property type="entry name" value="TAT_signal"/>
</dbReference>
<organism evidence="4 5">
    <name type="scientific">Natronocalculus amylovorans</name>
    <dbReference type="NCBI Taxonomy" id="2917812"/>
    <lineage>
        <taxon>Archaea</taxon>
        <taxon>Methanobacteriati</taxon>
        <taxon>Methanobacteriota</taxon>
        <taxon>Stenosarchaea group</taxon>
        <taxon>Halobacteria</taxon>
        <taxon>Halobacteriales</taxon>
        <taxon>Haloferacaceae</taxon>
        <taxon>Natronocalculus</taxon>
    </lineage>
</organism>
<sequence length="610" mass="66803">MSTEVMDRRAFMRRSAATAIGTVGVVGASNKFDRQPVGEAEAIAPAVVIGAATAGSAAAGMAIGWTLRETEAIGSNPPPEGMTPDALQKNVADAITNRQSDNASTFVDNDTVFVGLDHAAYADGKIAAIDALNEQVSESDVLDAAHEAVTEYQSTVLTNLIRSWNESAQQLEYLVESIREHDELTVPESFDNVELNEYGSGAWDGDNPDDDITIETIEYELPNGDTHDLVEIETYVYFDGGHQGSQEGDHTTHWTPFDRDKTSSSVSMTTGSNIDSRDYHIRSKVKPTLDFDAPEYLDYDDWNSVVEKVNDEFDDVKDGLETWVSGVYGEVQAGDLDTEELFTSRELAELMPDDEGYPQAVADLQALNIPVDLEREAEVYLHDIDATIYGSLALTEPPDDGINSGESYDPDDLDGSVYLTYDISRGHGTWGDFEEGIDGGVLTFTAEPFDETLYTVETVAGETVHISGSDFDSEGEDDEDGPEHWTVDLSDDLDDSVTNVESIEFYSDMDQTQYETVQLQDEFTIESITDSDGEEYNSAEFSSSEPQTDDNYISSDEWDAMREENERLIEKYEDAQGGGISFPEFDRGGGIVYGVIALLIVFIAGSVSTS</sequence>
<dbReference type="Pfam" id="PF26255">
    <property type="entry name" value="Viral_env_HRPV"/>
    <property type="match status" value="1"/>
</dbReference>